<sequence>MSGVEVLGIMASVAQITQCAISITSAIAEIYGTVQAAPARVQQGSEQLERLLVTADMIKENRMIQTKSVEAHLAAIVADVNALRVLLSRLATSSKKSFKRYLREKTALVLSIIAVHSSFSDATLDTVRPMANKVDNMHQDMRSLTETLQHMALESRGFPRVISAQRKLAESSGGCAARGRRPVSKMLLRSSDSSNSPPPESAQRFPMPPIGNQYKNIETRDQAKQLNGDIGDALLAKSNRYEGLIATGAVCNSMGTCPAPHSSHPLSGSRLLE</sequence>
<reference evidence="2 3" key="1">
    <citation type="submission" date="2019-09" db="EMBL/GenBank/DDBJ databases">
        <title>The hologenome of the rock-dwelling lichen Lasallia pustulata.</title>
        <authorList>
            <person name="Greshake Tzovaras B."/>
            <person name="Segers F."/>
            <person name="Bicker A."/>
            <person name="Dal Grande F."/>
            <person name="Otte J."/>
            <person name="Hankeln T."/>
            <person name="Schmitt I."/>
            <person name="Ebersberger I."/>
        </authorList>
    </citation>
    <scope>NUCLEOTIDE SEQUENCE [LARGE SCALE GENOMIC DNA]</scope>
    <source>
        <strain evidence="2">A1-1</strain>
    </source>
</reference>
<name>A0A5M8PG33_9LECA</name>
<dbReference type="Proteomes" id="UP000324767">
    <property type="component" value="Unassembled WGS sequence"/>
</dbReference>
<organism evidence="2 3">
    <name type="scientific">Lasallia pustulata</name>
    <dbReference type="NCBI Taxonomy" id="136370"/>
    <lineage>
        <taxon>Eukaryota</taxon>
        <taxon>Fungi</taxon>
        <taxon>Dikarya</taxon>
        <taxon>Ascomycota</taxon>
        <taxon>Pezizomycotina</taxon>
        <taxon>Lecanoromycetes</taxon>
        <taxon>OSLEUM clade</taxon>
        <taxon>Umbilicariomycetidae</taxon>
        <taxon>Umbilicariales</taxon>
        <taxon>Umbilicariaceae</taxon>
        <taxon>Lasallia</taxon>
    </lineage>
</organism>
<gene>
    <name evidence="2" type="ORF">FRX48_08049</name>
</gene>
<evidence type="ECO:0008006" key="4">
    <source>
        <dbReference type="Google" id="ProtNLM"/>
    </source>
</evidence>
<dbReference type="OrthoDB" id="3562540at2759"/>
<protein>
    <recommendedName>
        <fullName evidence="4">Fungal N-terminal domain-containing protein</fullName>
    </recommendedName>
</protein>
<feature type="region of interest" description="Disordered" evidence="1">
    <location>
        <begin position="171"/>
        <end position="212"/>
    </location>
</feature>
<dbReference type="EMBL" id="VXIT01000014">
    <property type="protein sequence ID" value="KAA6408307.1"/>
    <property type="molecule type" value="Genomic_DNA"/>
</dbReference>
<comment type="caution">
    <text evidence="2">The sequence shown here is derived from an EMBL/GenBank/DDBJ whole genome shotgun (WGS) entry which is preliminary data.</text>
</comment>
<accession>A0A5M8PG33</accession>
<proteinExistence type="predicted"/>
<evidence type="ECO:0000256" key="1">
    <source>
        <dbReference type="SAM" id="MobiDB-lite"/>
    </source>
</evidence>
<dbReference type="AlphaFoldDB" id="A0A5M8PG33"/>
<evidence type="ECO:0000313" key="3">
    <source>
        <dbReference type="Proteomes" id="UP000324767"/>
    </source>
</evidence>
<evidence type="ECO:0000313" key="2">
    <source>
        <dbReference type="EMBL" id="KAA6408307.1"/>
    </source>
</evidence>